<gene>
    <name evidence="4" type="ORF">MMA15_01290</name>
</gene>
<feature type="transmembrane region" description="Helical" evidence="2">
    <location>
        <begin position="96"/>
        <end position="113"/>
    </location>
</feature>
<dbReference type="Proteomes" id="UP001166784">
    <property type="component" value="Unassembled WGS sequence"/>
</dbReference>
<comment type="caution">
    <text evidence="4">The sequence shown here is derived from an EMBL/GenBank/DDBJ whole genome shotgun (WGS) entry which is preliminary data.</text>
</comment>
<sequence length="250" mass="26188">METSEAPSSRRPWLRTALALGAAGAVVIVLVAVGWRPLVALDRAVAHVLHVRALAHPDWTGTNRILTDWVWDPVTMRLLVLAAALWVGLRGERLRAVWCAVTAAAGAGVQQALKALLDRERPQWEHPVDSAQYSAMPSGHVMTAALACTLLVWLVRRTDAGAPSRALVLAAAVLSVAGVALTRVALGVHWLTDTVAGAALGVALAAAAIGAFESFSGRTARRGPSERADSRDRHPGRTGADVNGARPGAG</sequence>
<feature type="transmembrane region" description="Helical" evidence="2">
    <location>
        <begin position="69"/>
        <end position="89"/>
    </location>
</feature>
<feature type="transmembrane region" description="Helical" evidence="2">
    <location>
        <begin position="194"/>
        <end position="212"/>
    </location>
</feature>
<dbReference type="Pfam" id="PF01569">
    <property type="entry name" value="PAP2"/>
    <property type="match status" value="1"/>
</dbReference>
<protein>
    <submittedName>
        <fullName evidence="4">Phosphatase PAP2 family protein</fullName>
    </submittedName>
</protein>
<dbReference type="RefSeq" id="WP_241057087.1">
    <property type="nucleotide sequence ID" value="NZ_JAKWJU010000002.1"/>
</dbReference>
<reference evidence="4" key="2">
    <citation type="journal article" date="2023" name="Int. J. Syst. Evol. Microbiol.">
        <title>Streptomyces marispadix sp. nov., isolated from marine beach sediment of the Northern Coast of Portugal.</title>
        <authorList>
            <person name="dos Santos J.D.N."/>
            <person name="Vitorino I.R."/>
            <person name="Kallscheuer N."/>
            <person name="Srivastava A."/>
            <person name="Krautwurst S."/>
            <person name="Marz M."/>
            <person name="Jogler C."/>
            <person name="Lobo Da Cunha A."/>
            <person name="Catita J."/>
            <person name="Goncalves H."/>
            <person name="Gonzalez I."/>
            <person name="Reyes F."/>
            <person name="Lage O.M."/>
        </authorList>
    </citation>
    <scope>NUCLEOTIDE SEQUENCE</scope>
    <source>
        <strain evidence="4">M600PL45_2</strain>
    </source>
</reference>
<dbReference type="PROSITE" id="PS51318">
    <property type="entry name" value="TAT"/>
    <property type="match status" value="1"/>
</dbReference>
<dbReference type="InterPro" id="IPR036938">
    <property type="entry name" value="PAP2/HPO_sf"/>
</dbReference>
<dbReference type="PANTHER" id="PTHR14969">
    <property type="entry name" value="SPHINGOSINE-1-PHOSPHATE PHOSPHOHYDROLASE"/>
    <property type="match status" value="1"/>
</dbReference>
<dbReference type="Gene3D" id="1.20.144.10">
    <property type="entry name" value="Phosphatidic acid phosphatase type 2/haloperoxidase"/>
    <property type="match status" value="1"/>
</dbReference>
<dbReference type="SMART" id="SM00014">
    <property type="entry name" value="acidPPc"/>
    <property type="match status" value="1"/>
</dbReference>
<dbReference type="EMBL" id="JAKWJU010000002">
    <property type="protein sequence ID" value="MCH6159101.1"/>
    <property type="molecule type" value="Genomic_DNA"/>
</dbReference>
<feature type="region of interest" description="Disordered" evidence="1">
    <location>
        <begin position="218"/>
        <end position="250"/>
    </location>
</feature>
<name>A0ABS9SS55_9ACTN</name>
<evidence type="ECO:0000259" key="3">
    <source>
        <dbReference type="SMART" id="SM00014"/>
    </source>
</evidence>
<feature type="transmembrane region" description="Helical" evidence="2">
    <location>
        <begin position="133"/>
        <end position="155"/>
    </location>
</feature>
<keyword evidence="2" id="KW-0472">Membrane</keyword>
<keyword evidence="2" id="KW-1133">Transmembrane helix</keyword>
<feature type="transmembrane region" description="Helical" evidence="2">
    <location>
        <begin position="167"/>
        <end position="188"/>
    </location>
</feature>
<evidence type="ECO:0000313" key="5">
    <source>
        <dbReference type="Proteomes" id="UP001166784"/>
    </source>
</evidence>
<reference evidence="4" key="1">
    <citation type="submission" date="2022-03" db="EMBL/GenBank/DDBJ databases">
        <authorList>
            <person name="Santos J.D.N."/>
            <person name="Kallscheuer N."/>
            <person name="Jogler C."/>
            <person name="Lage O.M."/>
        </authorList>
    </citation>
    <scope>NUCLEOTIDE SEQUENCE</scope>
    <source>
        <strain evidence="4">M600PL45_2</strain>
    </source>
</reference>
<dbReference type="InterPro" id="IPR000326">
    <property type="entry name" value="PAP2/HPO"/>
</dbReference>
<accession>A0ABS9SS55</accession>
<proteinExistence type="predicted"/>
<dbReference type="InterPro" id="IPR006311">
    <property type="entry name" value="TAT_signal"/>
</dbReference>
<dbReference type="PANTHER" id="PTHR14969:SF13">
    <property type="entry name" value="AT30094P"/>
    <property type="match status" value="1"/>
</dbReference>
<organism evidence="4 5">
    <name type="scientific">Streptomyces marispadix</name>
    <dbReference type="NCBI Taxonomy" id="2922868"/>
    <lineage>
        <taxon>Bacteria</taxon>
        <taxon>Bacillati</taxon>
        <taxon>Actinomycetota</taxon>
        <taxon>Actinomycetes</taxon>
        <taxon>Kitasatosporales</taxon>
        <taxon>Streptomycetaceae</taxon>
        <taxon>Streptomyces</taxon>
    </lineage>
</organism>
<dbReference type="SUPFAM" id="SSF48317">
    <property type="entry name" value="Acid phosphatase/Vanadium-dependent haloperoxidase"/>
    <property type="match status" value="1"/>
</dbReference>
<evidence type="ECO:0000313" key="4">
    <source>
        <dbReference type="EMBL" id="MCH6159101.1"/>
    </source>
</evidence>
<evidence type="ECO:0000256" key="2">
    <source>
        <dbReference type="SAM" id="Phobius"/>
    </source>
</evidence>
<keyword evidence="5" id="KW-1185">Reference proteome</keyword>
<feature type="transmembrane region" description="Helical" evidence="2">
    <location>
        <begin position="12"/>
        <end position="35"/>
    </location>
</feature>
<feature type="domain" description="Phosphatidic acid phosphatase type 2/haloperoxidase" evidence="3">
    <location>
        <begin position="96"/>
        <end position="209"/>
    </location>
</feature>
<evidence type="ECO:0000256" key="1">
    <source>
        <dbReference type="SAM" id="MobiDB-lite"/>
    </source>
</evidence>
<keyword evidence="2" id="KW-0812">Transmembrane</keyword>
<feature type="compositionally biased region" description="Basic and acidic residues" evidence="1">
    <location>
        <begin position="223"/>
        <end position="235"/>
    </location>
</feature>